<name>A0A813QPF4_9BILA</name>
<dbReference type="PANTHER" id="PTHR14859:SF1">
    <property type="entry name" value="PGAP2-INTERACTING PROTEIN"/>
    <property type="match status" value="1"/>
</dbReference>
<reference evidence="3" key="1">
    <citation type="submission" date="2021-02" db="EMBL/GenBank/DDBJ databases">
        <authorList>
            <person name="Nowell W R."/>
        </authorList>
    </citation>
    <scope>NUCLEOTIDE SEQUENCE</scope>
</reference>
<proteinExistence type="predicted"/>
<gene>
    <name evidence="3" type="ORF">GPM918_LOCUS1916</name>
    <name evidence="2" type="ORF">OVA965_LOCUS2507</name>
    <name evidence="5" type="ORF">SRO942_LOCUS1916</name>
    <name evidence="4" type="ORF">TMI583_LOCUS2507</name>
</gene>
<evidence type="ECO:0000259" key="1">
    <source>
        <dbReference type="Pfam" id="PF03372"/>
    </source>
</evidence>
<dbReference type="OrthoDB" id="9995920at2759"/>
<dbReference type="InterPro" id="IPR005135">
    <property type="entry name" value="Endo/exonuclease/phosphatase"/>
</dbReference>
<comment type="caution">
    <text evidence="3">The sequence shown here is derived from an EMBL/GenBank/DDBJ whole genome shotgun (WGS) entry which is preliminary data.</text>
</comment>
<evidence type="ECO:0000313" key="6">
    <source>
        <dbReference type="Proteomes" id="UP000663829"/>
    </source>
</evidence>
<dbReference type="Gene3D" id="3.60.10.10">
    <property type="entry name" value="Endonuclease/exonuclease/phosphatase"/>
    <property type="match status" value="1"/>
</dbReference>
<dbReference type="Proteomes" id="UP000682733">
    <property type="component" value="Unassembled WGS sequence"/>
</dbReference>
<dbReference type="EMBL" id="CAJOBC010000197">
    <property type="protein sequence ID" value="CAF3552968.1"/>
    <property type="molecule type" value="Genomic_DNA"/>
</dbReference>
<protein>
    <recommendedName>
        <fullName evidence="1">Endonuclease/exonuclease/phosphatase domain-containing protein</fullName>
    </recommendedName>
</protein>
<evidence type="ECO:0000313" key="5">
    <source>
        <dbReference type="EMBL" id="CAF3552968.1"/>
    </source>
</evidence>
<dbReference type="GO" id="GO:0006506">
    <property type="term" value="P:GPI anchor biosynthetic process"/>
    <property type="evidence" value="ECO:0007669"/>
    <property type="project" value="TreeGrafter"/>
</dbReference>
<dbReference type="EMBL" id="CAJNOQ010000197">
    <property type="protein sequence ID" value="CAF0770848.1"/>
    <property type="molecule type" value="Genomic_DNA"/>
</dbReference>
<organism evidence="3 6">
    <name type="scientific">Didymodactylos carnosus</name>
    <dbReference type="NCBI Taxonomy" id="1234261"/>
    <lineage>
        <taxon>Eukaryota</taxon>
        <taxon>Metazoa</taxon>
        <taxon>Spiralia</taxon>
        <taxon>Gnathifera</taxon>
        <taxon>Rotifera</taxon>
        <taxon>Eurotatoria</taxon>
        <taxon>Bdelloidea</taxon>
        <taxon>Philodinida</taxon>
        <taxon>Philodinidae</taxon>
        <taxon>Didymodactylos</taxon>
    </lineage>
</organism>
<evidence type="ECO:0000313" key="4">
    <source>
        <dbReference type="EMBL" id="CAF3539913.1"/>
    </source>
</evidence>
<dbReference type="Proteomes" id="UP000663829">
    <property type="component" value="Unassembled WGS sequence"/>
</dbReference>
<dbReference type="EMBL" id="CAJNOK010000542">
    <property type="protein sequence ID" value="CAF0760179.1"/>
    <property type="molecule type" value="Genomic_DNA"/>
</dbReference>
<dbReference type="InterPro" id="IPR051916">
    <property type="entry name" value="GPI-anchor_lipid_remodeler"/>
</dbReference>
<dbReference type="PANTHER" id="PTHR14859">
    <property type="entry name" value="CALCOFLUOR WHITE HYPERSENSITIVE PROTEIN PRECURSOR"/>
    <property type="match status" value="1"/>
</dbReference>
<dbReference type="GO" id="GO:0016020">
    <property type="term" value="C:membrane"/>
    <property type="evidence" value="ECO:0007669"/>
    <property type="project" value="GOC"/>
</dbReference>
<dbReference type="SUPFAM" id="SSF56219">
    <property type="entry name" value="DNase I-like"/>
    <property type="match status" value="1"/>
</dbReference>
<sequence>MSPLLLPSSLPRSTSLRLMTYNIMRGRYTCYQDILKMNPLFTRGQLITTRSEFMNANLVTIAKIIAQFQPDVLALQEIQENFMTIKNSINEQEISSATYLANLLNMSVVFHPSLFDSDVQMQYGNAILFNNRSLKYLNLEVVSLPLGLEPRNTPCVLFDKNNVMFYTCAIHLDHDTNNRVRTRQARVLVDWAKQKQHVPVTFLGDFNDNSTSETMNILKDIFTTGGSPNDPKIELPTWSECREPLTDKIDYILIDKRYEWIVEQFMYGLEIITPYRGTNITMFSDHLPLFMSTILHV</sequence>
<dbReference type="EMBL" id="CAJOBA010000542">
    <property type="protein sequence ID" value="CAF3539913.1"/>
    <property type="molecule type" value="Genomic_DNA"/>
</dbReference>
<dbReference type="AlphaFoldDB" id="A0A813QPF4"/>
<evidence type="ECO:0000313" key="2">
    <source>
        <dbReference type="EMBL" id="CAF0760179.1"/>
    </source>
</evidence>
<dbReference type="Proteomes" id="UP000677228">
    <property type="component" value="Unassembled WGS sequence"/>
</dbReference>
<dbReference type="GO" id="GO:0003824">
    <property type="term" value="F:catalytic activity"/>
    <property type="evidence" value="ECO:0007669"/>
    <property type="project" value="InterPro"/>
</dbReference>
<dbReference type="Proteomes" id="UP000681722">
    <property type="component" value="Unassembled WGS sequence"/>
</dbReference>
<dbReference type="Pfam" id="PF03372">
    <property type="entry name" value="Exo_endo_phos"/>
    <property type="match status" value="1"/>
</dbReference>
<accession>A0A813QPF4</accession>
<feature type="domain" description="Endonuclease/exonuclease/phosphatase" evidence="1">
    <location>
        <begin position="19"/>
        <end position="286"/>
    </location>
</feature>
<evidence type="ECO:0000313" key="3">
    <source>
        <dbReference type="EMBL" id="CAF0770848.1"/>
    </source>
</evidence>
<keyword evidence="6" id="KW-1185">Reference proteome</keyword>
<dbReference type="InterPro" id="IPR036691">
    <property type="entry name" value="Endo/exonu/phosph_ase_sf"/>
</dbReference>